<dbReference type="AlphaFoldDB" id="A0A075WHQ6"/>
<dbReference type="PANTHER" id="PTHR10151:SF120">
    <property type="entry name" value="BIS(5'-ADENOSYL)-TRIPHOSPHATASE"/>
    <property type="match status" value="1"/>
</dbReference>
<dbReference type="Proteomes" id="UP000028501">
    <property type="component" value="Chromosome"/>
</dbReference>
<gene>
    <name evidence="1" type="ORF">AFULGI_00002330</name>
</gene>
<sequence length="455" mass="51573">MKCAVIVVVDGVSHGVFWRLFKAGKLPFLEEISKESLLIDECISVFPSATVSGHASISTAAFPGEHGLVGQAWYDRAKGEYVGYDFELTMPDNWIDASTNLNDEHLVAKTGFEMAKDLGLRTFSADLVRKGADLKMSFISPGEDKGVAVASKLMFLRRFARHRGRKKSSFLKKLILKLFPLHVLQHEIAVRNTLKAVRAGYRFGVTWFMETDAASHLFGPDSFEGEEGKPFIYDSAEDAIRDADEELGKLYRELEKDFEPVMGVVTDHGQMRLKEGEKYHVDLAEEFEEFGLNAFTNIDYHEYRQRTGKEGDAVFAPSGPRMCHIYALKREEKVFEALREFESVEHVFFKKDGEIYVADEKEVLPLSEYEFGEEYPMAKERVKGLLKSERCGDFVIAARRGYEFERADHKGAHGGLYFEESVGFGLIHKPGLKEEWKERGMIMDILPAVLKLLSS</sequence>
<dbReference type="InterPro" id="IPR017850">
    <property type="entry name" value="Alkaline_phosphatase_core_sf"/>
</dbReference>
<dbReference type="Gene3D" id="3.40.720.10">
    <property type="entry name" value="Alkaline Phosphatase, subunit A"/>
    <property type="match status" value="1"/>
</dbReference>
<dbReference type="RefSeq" id="WP_010877758.1">
    <property type="nucleotide sequence ID" value="NZ_CP006577.1"/>
</dbReference>
<organism evidence="1 2">
    <name type="scientific">Archaeoglobus fulgidus DSM 8774</name>
    <dbReference type="NCBI Taxonomy" id="1344584"/>
    <lineage>
        <taxon>Archaea</taxon>
        <taxon>Methanobacteriati</taxon>
        <taxon>Methanobacteriota</taxon>
        <taxon>Archaeoglobi</taxon>
        <taxon>Archaeoglobales</taxon>
        <taxon>Archaeoglobaceae</taxon>
        <taxon>Archaeoglobus</taxon>
    </lineage>
</organism>
<dbReference type="HOGENOM" id="CLU_600793_0_0_2"/>
<dbReference type="GO" id="GO:0016787">
    <property type="term" value="F:hydrolase activity"/>
    <property type="evidence" value="ECO:0007669"/>
    <property type="project" value="UniProtKB-ARBA"/>
</dbReference>
<evidence type="ECO:0000313" key="1">
    <source>
        <dbReference type="EMBL" id="AIG97063.1"/>
    </source>
</evidence>
<proteinExistence type="predicted"/>
<dbReference type="GeneID" id="24793779"/>
<evidence type="ECO:0000313" key="2">
    <source>
        <dbReference type="Proteomes" id="UP000028501"/>
    </source>
</evidence>
<accession>A0A075WHQ6</accession>
<dbReference type="EMBL" id="CP006577">
    <property type="protein sequence ID" value="AIG97063.1"/>
    <property type="molecule type" value="Genomic_DNA"/>
</dbReference>
<dbReference type="SUPFAM" id="SSF53649">
    <property type="entry name" value="Alkaline phosphatase-like"/>
    <property type="match status" value="1"/>
</dbReference>
<dbReference type="InterPro" id="IPR002591">
    <property type="entry name" value="Phosphodiest/P_Trfase"/>
</dbReference>
<name>A0A075WHQ6_ARCFL</name>
<dbReference type="KEGG" id="afg:AFULGI_00002330"/>
<protein>
    <submittedName>
        <fullName evidence="1">Uncharacterized protein of the AP superfamily</fullName>
    </submittedName>
</protein>
<reference evidence="1 2" key="1">
    <citation type="submission" date="2013-07" db="EMBL/GenBank/DDBJ databases">
        <title>Genome of Archaeoglobus fulgidus.</title>
        <authorList>
            <person name="Fiebig A."/>
            <person name="Birkeland N.-K."/>
        </authorList>
    </citation>
    <scope>NUCLEOTIDE SEQUENCE [LARGE SCALE GENOMIC DNA]</scope>
    <source>
        <strain evidence="1 2">DSM 8774</strain>
    </source>
</reference>
<dbReference type="PANTHER" id="PTHR10151">
    <property type="entry name" value="ECTONUCLEOTIDE PYROPHOSPHATASE/PHOSPHODIESTERASE"/>
    <property type="match status" value="1"/>
</dbReference>
<dbReference type="Pfam" id="PF01663">
    <property type="entry name" value="Phosphodiest"/>
    <property type="match status" value="1"/>
</dbReference>